<evidence type="ECO:0008006" key="3">
    <source>
        <dbReference type="Google" id="ProtNLM"/>
    </source>
</evidence>
<evidence type="ECO:0000313" key="2">
    <source>
        <dbReference type="Proteomes" id="UP000821598"/>
    </source>
</evidence>
<dbReference type="Pfam" id="PF26636">
    <property type="entry name" value="DUF8209"/>
    <property type="match status" value="1"/>
</dbReference>
<dbReference type="RefSeq" id="WP_373686853.1">
    <property type="nucleotide sequence ID" value="NZ_VOMC01000008.1"/>
</dbReference>
<comment type="caution">
    <text evidence="1">The sequence shown here is derived from an EMBL/GenBank/DDBJ whole genome shotgun (WGS) entry which is preliminary data.</text>
</comment>
<dbReference type="InterPro" id="IPR058522">
    <property type="entry name" value="DUF8209"/>
</dbReference>
<protein>
    <recommendedName>
        <fullName evidence="3">DUF697 domain-containing protein</fullName>
    </recommendedName>
</protein>
<proteinExistence type="predicted"/>
<evidence type="ECO:0000313" key="1">
    <source>
        <dbReference type="EMBL" id="NVI04003.1"/>
    </source>
</evidence>
<keyword evidence="2" id="KW-1185">Reference proteome</keyword>
<name>A0ABX2NIH8_9BURK</name>
<dbReference type="InterPro" id="IPR058064">
    <property type="entry name" value="STM2901-like"/>
</dbReference>
<accession>A0ABX2NIH8</accession>
<gene>
    <name evidence="1" type="ORF">FSB64_09460</name>
</gene>
<reference evidence="1 2" key="1">
    <citation type="submission" date="2019-08" db="EMBL/GenBank/DDBJ databases">
        <title>Paraburkholderia simonii sp. nov. and P. youngii sp. nov. Brazilian and Mexican Mimosa-associated rhizobia.</title>
        <authorList>
            <person name="Mavima L."/>
            <person name="Beukes C.W."/>
            <person name="Palmer M."/>
            <person name="De Meyer S.E."/>
            <person name="James E.K."/>
            <person name="Maluk M."/>
            <person name="Avontuur J.R."/>
            <person name="Chan W.Y."/>
            <person name="Venter S.N."/>
            <person name="Steenkamp E.T."/>
        </authorList>
    </citation>
    <scope>NUCLEOTIDE SEQUENCE [LARGE SCALE GENOMIC DNA]</scope>
    <source>
        <strain evidence="1 2">JPY454</strain>
    </source>
</reference>
<organism evidence="1 2">
    <name type="scientific">Paraburkholderia youngii</name>
    <dbReference type="NCBI Taxonomy" id="2782701"/>
    <lineage>
        <taxon>Bacteria</taxon>
        <taxon>Pseudomonadati</taxon>
        <taxon>Pseudomonadota</taxon>
        <taxon>Betaproteobacteria</taxon>
        <taxon>Burkholderiales</taxon>
        <taxon>Burkholderiaceae</taxon>
        <taxon>Paraburkholderia</taxon>
    </lineage>
</organism>
<dbReference type="EMBL" id="VOMC01000008">
    <property type="protein sequence ID" value="NVI04003.1"/>
    <property type="molecule type" value="Genomic_DNA"/>
</dbReference>
<dbReference type="NCBIfam" id="NF045926">
    <property type="entry name" value="STM2901_fam"/>
    <property type="match status" value="1"/>
</dbReference>
<dbReference type="Proteomes" id="UP000821598">
    <property type="component" value="Unassembled WGS sequence"/>
</dbReference>
<sequence length="153" mass="16695">MFSFYKRENAGSDNRYSFGIHKNIRAVDLFTYVALDETAKQFRISDLTAAAAVLLGQADIPVSGKLAGATVGTSVASLAARKVLPFRVAVRLPMITSVGLKGVRIAFTRNLGAFVGRMVPVIGEFFLAADAIQIMRRTVTTYNRLVLPEDRLL</sequence>